<feature type="transmembrane region" description="Helical" evidence="6">
    <location>
        <begin position="286"/>
        <end position="309"/>
    </location>
</feature>
<sequence length="607" mass="69838">MSPIHQQQEETDELPNREQQQRHEKKCLNNGAYFSDKASIIETFEQHESTERHDTPDYVGNFLGAFGRFQLRTILLIYLCKIPSSWFMSCVIFTAPTPEHHEVFCKPHDPSKKWVKIAYSSKHDELDQEVTIDFCNLFEEAREQVKRFLNDSHSSNKIDDIDLFETPEKDSILVPCKTFEQKKIYNSIITQFDLYCSRDILVAVTQFFHLFGVLCGGIIATNMLKYIEPRRVMLIGMITQIICGNITGHAETFEMHMIFRCLSAICCGLMYTAGGLIFTDITDGKYRVIAVCCFEQFWSIGIMLLPAVASYWSSWTYLYMAISFPTVGLIIIYPWIPNSPRWLLQKGRVLDAKNVLLEAARVNGKTDFSPNNLEKQLQIQAMAYRHAPKEPSYCEVWRGQFKNLVAVHLAWSVYIVIYYGFLLNIRNFGRQYLEENTIVAGICEIIGTFIGLWLILNTQQKWLYTSIFNIIASFISLSAHLIPRDAKEIERVVLLMVTSMASKIAISTTLSILMTCTTEIVTPEKRRLLGYTSTIWTRIWLLTSPFVGATAIFGKLVPQTFLSFLNILGASFTALIDTPRTIEKKHKEDKYLEKVPYPELWLAIHKQ</sequence>
<dbReference type="InterPro" id="IPR036259">
    <property type="entry name" value="MFS_trans_sf"/>
</dbReference>
<evidence type="ECO:0000256" key="3">
    <source>
        <dbReference type="ARBA" id="ARBA00022989"/>
    </source>
</evidence>
<feature type="transmembrane region" description="Helical" evidence="6">
    <location>
        <begin position="463"/>
        <end position="482"/>
    </location>
</feature>
<gene>
    <name evidence="7" type="ORF">PVAND_008842</name>
</gene>
<dbReference type="SUPFAM" id="SSF103473">
    <property type="entry name" value="MFS general substrate transporter"/>
    <property type="match status" value="1"/>
</dbReference>
<feature type="region of interest" description="Disordered" evidence="5">
    <location>
        <begin position="1"/>
        <end position="22"/>
    </location>
</feature>
<feature type="transmembrane region" description="Helical" evidence="6">
    <location>
        <begin position="437"/>
        <end position="456"/>
    </location>
</feature>
<feature type="transmembrane region" description="Helical" evidence="6">
    <location>
        <begin position="560"/>
        <end position="578"/>
    </location>
</feature>
<comment type="caution">
    <text evidence="7">The sequence shown here is derived from an EMBL/GenBank/DDBJ whole genome shotgun (WGS) entry which is preliminary data.</text>
</comment>
<keyword evidence="2 6" id="KW-0812">Transmembrane</keyword>
<feature type="transmembrane region" description="Helical" evidence="6">
    <location>
        <begin position="257"/>
        <end position="279"/>
    </location>
</feature>
<keyword evidence="8" id="KW-1185">Reference proteome</keyword>
<dbReference type="PANTHER" id="PTHR24064">
    <property type="entry name" value="SOLUTE CARRIER FAMILY 22 MEMBER"/>
    <property type="match status" value="1"/>
</dbReference>
<feature type="transmembrane region" description="Helical" evidence="6">
    <location>
        <begin position="494"/>
        <end position="514"/>
    </location>
</feature>
<dbReference type="AlphaFoldDB" id="A0A9J6CCB4"/>
<dbReference type="Gene3D" id="1.20.1250.20">
    <property type="entry name" value="MFS general substrate transporter like domains"/>
    <property type="match status" value="1"/>
</dbReference>
<feature type="transmembrane region" description="Helical" evidence="6">
    <location>
        <begin position="200"/>
        <end position="220"/>
    </location>
</feature>
<feature type="transmembrane region" description="Helical" evidence="6">
    <location>
        <begin position="315"/>
        <end position="336"/>
    </location>
</feature>
<evidence type="ECO:0000313" key="8">
    <source>
        <dbReference type="Proteomes" id="UP001107558"/>
    </source>
</evidence>
<dbReference type="Proteomes" id="UP001107558">
    <property type="component" value="Chromosome 2"/>
</dbReference>
<keyword evidence="3 6" id="KW-1133">Transmembrane helix</keyword>
<feature type="transmembrane region" description="Helical" evidence="6">
    <location>
        <begin position="405"/>
        <end position="425"/>
    </location>
</feature>
<proteinExistence type="predicted"/>
<feature type="transmembrane region" description="Helical" evidence="6">
    <location>
        <begin position="535"/>
        <end position="554"/>
    </location>
</feature>
<evidence type="ECO:0000256" key="6">
    <source>
        <dbReference type="SAM" id="Phobius"/>
    </source>
</evidence>
<accession>A0A9J6CCB4</accession>
<protein>
    <submittedName>
        <fullName evidence="7">Uncharacterized protein</fullName>
    </submittedName>
</protein>
<dbReference type="OrthoDB" id="3936150at2759"/>
<dbReference type="InterPro" id="IPR011701">
    <property type="entry name" value="MFS"/>
</dbReference>
<dbReference type="EMBL" id="JADBJN010000002">
    <property type="protein sequence ID" value="KAG5679262.1"/>
    <property type="molecule type" value="Genomic_DNA"/>
</dbReference>
<evidence type="ECO:0000256" key="4">
    <source>
        <dbReference type="ARBA" id="ARBA00023136"/>
    </source>
</evidence>
<name>A0A9J6CCB4_POLVA</name>
<dbReference type="GO" id="GO:0022857">
    <property type="term" value="F:transmembrane transporter activity"/>
    <property type="evidence" value="ECO:0007669"/>
    <property type="project" value="InterPro"/>
</dbReference>
<keyword evidence="4 6" id="KW-0472">Membrane</keyword>
<evidence type="ECO:0000256" key="1">
    <source>
        <dbReference type="ARBA" id="ARBA00004141"/>
    </source>
</evidence>
<evidence type="ECO:0000256" key="2">
    <source>
        <dbReference type="ARBA" id="ARBA00022692"/>
    </source>
</evidence>
<comment type="subcellular location">
    <subcellularLocation>
        <location evidence="1">Membrane</location>
        <topology evidence="1">Multi-pass membrane protein</topology>
    </subcellularLocation>
</comment>
<evidence type="ECO:0000313" key="7">
    <source>
        <dbReference type="EMBL" id="KAG5679262.1"/>
    </source>
</evidence>
<evidence type="ECO:0000256" key="5">
    <source>
        <dbReference type="SAM" id="MobiDB-lite"/>
    </source>
</evidence>
<dbReference type="Pfam" id="PF07690">
    <property type="entry name" value="MFS_1"/>
    <property type="match status" value="1"/>
</dbReference>
<dbReference type="CDD" id="cd17317">
    <property type="entry name" value="MFS_SLC22"/>
    <property type="match status" value="1"/>
</dbReference>
<reference evidence="7" key="1">
    <citation type="submission" date="2021-03" db="EMBL/GenBank/DDBJ databases">
        <title>Chromosome level genome of the anhydrobiotic midge Polypedilum vanderplanki.</title>
        <authorList>
            <person name="Yoshida Y."/>
            <person name="Kikawada T."/>
            <person name="Gusev O."/>
        </authorList>
    </citation>
    <scope>NUCLEOTIDE SEQUENCE</scope>
    <source>
        <strain evidence="7">NIAS01</strain>
        <tissue evidence="7">Whole body or cell culture</tissue>
    </source>
</reference>
<feature type="transmembrane region" description="Helical" evidence="6">
    <location>
        <begin position="232"/>
        <end position="251"/>
    </location>
</feature>
<dbReference type="GO" id="GO:0016020">
    <property type="term" value="C:membrane"/>
    <property type="evidence" value="ECO:0007669"/>
    <property type="project" value="UniProtKB-SubCell"/>
</dbReference>
<organism evidence="7 8">
    <name type="scientific">Polypedilum vanderplanki</name>
    <name type="common">Sleeping chironomid midge</name>
    <dbReference type="NCBI Taxonomy" id="319348"/>
    <lineage>
        <taxon>Eukaryota</taxon>
        <taxon>Metazoa</taxon>
        <taxon>Ecdysozoa</taxon>
        <taxon>Arthropoda</taxon>
        <taxon>Hexapoda</taxon>
        <taxon>Insecta</taxon>
        <taxon>Pterygota</taxon>
        <taxon>Neoptera</taxon>
        <taxon>Endopterygota</taxon>
        <taxon>Diptera</taxon>
        <taxon>Nematocera</taxon>
        <taxon>Chironomoidea</taxon>
        <taxon>Chironomidae</taxon>
        <taxon>Chironominae</taxon>
        <taxon>Polypedilum</taxon>
        <taxon>Polypedilum</taxon>
    </lineage>
</organism>